<evidence type="ECO:0000256" key="6">
    <source>
        <dbReference type="SAM" id="SignalP"/>
    </source>
</evidence>
<dbReference type="EMBL" id="GBRD01016366">
    <property type="protein sequence ID" value="JAG49460.1"/>
    <property type="molecule type" value="Transcribed_RNA"/>
</dbReference>
<keyword evidence="3" id="KW-0964">Secreted</keyword>
<evidence type="ECO:0000256" key="4">
    <source>
        <dbReference type="ARBA" id="ARBA00022729"/>
    </source>
</evidence>
<comment type="similarity">
    <text evidence="2">Belongs to the CREG family.</text>
</comment>
<dbReference type="PANTHER" id="PTHR13343:SF17">
    <property type="entry name" value="CELLULAR REPRESSOR OF E1A-STIMULATED GENES, ISOFORM A"/>
    <property type="match status" value="1"/>
</dbReference>
<proteinExistence type="inferred from homology"/>
<dbReference type="SUPFAM" id="SSF50475">
    <property type="entry name" value="FMN-binding split barrel"/>
    <property type="match status" value="1"/>
</dbReference>
<sequence length="259" mass="29078">MRSGVLLALATLCMSCVVGDIIIEYIRGPSSGLRASSVQQQPLRRLPPPPAVGDAARYARYVVHYSEWTSLGHISHQAATDWYPSSRVFSMADGPVEKSTGVPYIYTSYHDSVPRDLKKDPRCSMTMSLAQTEFCASRGYDPEDPRCPQVILTGVFEIVDNSTSEFEFARNALFTRHPEMKTWPGGHHFFFAKLNIKHVQLVDNIGGSKYPNVTDYFNSPPPMMSTRKPTWRSEVFEEAEEFGSNESNGVKEIQVNMID</sequence>
<reference evidence="9" key="3">
    <citation type="submission" date="2014-09" db="EMBL/GenBank/DDBJ databases">
        <authorList>
            <person name="Magalhaes I.L.F."/>
            <person name="Oliveira U."/>
            <person name="Santos F.R."/>
            <person name="Vidigal T.H.D.A."/>
            <person name="Brescovit A.D."/>
            <person name="Santos A.J."/>
        </authorList>
    </citation>
    <scope>NUCLEOTIDE SEQUENCE</scope>
</reference>
<dbReference type="EMBL" id="GBHO01017355">
    <property type="protein sequence ID" value="JAG26249.1"/>
    <property type="molecule type" value="Transcribed_RNA"/>
</dbReference>
<dbReference type="AlphaFoldDB" id="A0A0A9Y239"/>
<keyword evidence="5" id="KW-0325">Glycoprotein</keyword>
<dbReference type="GO" id="GO:0005737">
    <property type="term" value="C:cytoplasm"/>
    <property type="evidence" value="ECO:0007669"/>
    <property type="project" value="UniProtKB-ARBA"/>
</dbReference>
<dbReference type="GO" id="GO:0005615">
    <property type="term" value="C:extracellular space"/>
    <property type="evidence" value="ECO:0007669"/>
    <property type="project" value="TreeGrafter"/>
</dbReference>
<dbReference type="Pfam" id="PF13883">
    <property type="entry name" value="CREG_beta-barrel"/>
    <property type="match status" value="1"/>
</dbReference>
<reference evidence="8" key="2">
    <citation type="submission" date="2014-07" db="EMBL/GenBank/DDBJ databases">
        <authorList>
            <person name="Hull J."/>
        </authorList>
    </citation>
    <scope>NUCLEOTIDE SEQUENCE</scope>
</reference>
<reference evidence="8" key="1">
    <citation type="journal article" date="2014" name="PLoS ONE">
        <title>Transcriptome-Based Identification of ABC Transporters in the Western Tarnished Plant Bug Lygus hesperus.</title>
        <authorList>
            <person name="Hull J.J."/>
            <person name="Chaney K."/>
            <person name="Geib S.M."/>
            <person name="Fabrick J.A."/>
            <person name="Brent C.S."/>
            <person name="Walsh D."/>
            <person name="Lavine L.C."/>
        </authorList>
    </citation>
    <scope>NUCLEOTIDE SEQUENCE</scope>
</reference>
<protein>
    <submittedName>
        <fullName evidence="8">Protein CREG1</fullName>
    </submittedName>
</protein>
<evidence type="ECO:0000256" key="1">
    <source>
        <dbReference type="ARBA" id="ARBA00004613"/>
    </source>
</evidence>
<dbReference type="Gene3D" id="2.30.110.10">
    <property type="entry name" value="Electron Transport, Fmn-binding Protein, Chain A"/>
    <property type="match status" value="1"/>
</dbReference>
<feature type="chain" id="PRO_5015033927" evidence="6">
    <location>
        <begin position="20"/>
        <end position="259"/>
    </location>
</feature>
<dbReference type="FunFam" id="2.30.110.10:FF:000004">
    <property type="entry name" value="Cellular repressor of E1A-stimulated genes 1"/>
    <property type="match status" value="1"/>
</dbReference>
<evidence type="ECO:0000259" key="7">
    <source>
        <dbReference type="Pfam" id="PF13883"/>
    </source>
</evidence>
<accession>A0A0A9Y239</accession>
<evidence type="ECO:0000313" key="8">
    <source>
        <dbReference type="EMBL" id="JAG26249.1"/>
    </source>
</evidence>
<feature type="domain" description="CREG-like beta-barrel" evidence="7">
    <location>
        <begin position="52"/>
        <end position="218"/>
    </location>
</feature>
<evidence type="ECO:0000256" key="5">
    <source>
        <dbReference type="ARBA" id="ARBA00023180"/>
    </source>
</evidence>
<evidence type="ECO:0000256" key="3">
    <source>
        <dbReference type="ARBA" id="ARBA00022525"/>
    </source>
</evidence>
<name>A0A0A9Y239_LYGHE</name>
<evidence type="ECO:0000256" key="2">
    <source>
        <dbReference type="ARBA" id="ARBA00009230"/>
    </source>
</evidence>
<dbReference type="InterPro" id="IPR055343">
    <property type="entry name" value="CREG_beta-barrel"/>
</dbReference>
<evidence type="ECO:0000313" key="9">
    <source>
        <dbReference type="EMBL" id="JAG49460.1"/>
    </source>
</evidence>
<feature type="signal peptide" evidence="6">
    <location>
        <begin position="1"/>
        <end position="19"/>
    </location>
</feature>
<dbReference type="InterPro" id="IPR012349">
    <property type="entry name" value="Split_barrel_FMN-bd"/>
</dbReference>
<organism evidence="8">
    <name type="scientific">Lygus hesperus</name>
    <name type="common">Western plant bug</name>
    <dbReference type="NCBI Taxonomy" id="30085"/>
    <lineage>
        <taxon>Eukaryota</taxon>
        <taxon>Metazoa</taxon>
        <taxon>Ecdysozoa</taxon>
        <taxon>Arthropoda</taxon>
        <taxon>Hexapoda</taxon>
        <taxon>Insecta</taxon>
        <taxon>Pterygota</taxon>
        <taxon>Neoptera</taxon>
        <taxon>Paraneoptera</taxon>
        <taxon>Hemiptera</taxon>
        <taxon>Heteroptera</taxon>
        <taxon>Panheteroptera</taxon>
        <taxon>Cimicomorpha</taxon>
        <taxon>Miridae</taxon>
        <taxon>Mirini</taxon>
        <taxon>Lygus</taxon>
    </lineage>
</organism>
<dbReference type="PANTHER" id="PTHR13343">
    <property type="entry name" value="CREG1 PROTEIN"/>
    <property type="match status" value="1"/>
</dbReference>
<dbReference type="GO" id="GO:0012505">
    <property type="term" value="C:endomembrane system"/>
    <property type="evidence" value="ECO:0007669"/>
    <property type="project" value="UniProtKB-ARBA"/>
</dbReference>
<keyword evidence="4 6" id="KW-0732">Signal</keyword>
<comment type="subcellular location">
    <subcellularLocation>
        <location evidence="1">Secreted</location>
    </subcellularLocation>
</comment>
<gene>
    <name evidence="8" type="primary">CREG1</name>
    <name evidence="8" type="ORF">CM83_41258</name>
</gene>